<evidence type="ECO:0000256" key="1">
    <source>
        <dbReference type="SAM" id="MobiDB-lite"/>
    </source>
</evidence>
<feature type="compositionally biased region" description="Low complexity" evidence="1">
    <location>
        <begin position="64"/>
        <end position="75"/>
    </location>
</feature>
<reference evidence="2" key="1">
    <citation type="submission" date="2022-03" db="EMBL/GenBank/DDBJ databases">
        <authorList>
            <person name="Tunstrom K."/>
        </authorList>
    </citation>
    <scope>NUCLEOTIDE SEQUENCE</scope>
</reference>
<proteinExistence type="predicted"/>
<evidence type="ECO:0000313" key="3">
    <source>
        <dbReference type="Proteomes" id="UP001153954"/>
    </source>
</evidence>
<protein>
    <submittedName>
        <fullName evidence="2">Uncharacterized protein</fullName>
    </submittedName>
</protein>
<accession>A0AAU9U358</accession>
<evidence type="ECO:0000313" key="2">
    <source>
        <dbReference type="EMBL" id="CAH2092508.1"/>
    </source>
</evidence>
<dbReference type="AlphaFoldDB" id="A0AAU9U358"/>
<organism evidence="2 3">
    <name type="scientific">Euphydryas editha</name>
    <name type="common">Edith's checkerspot</name>
    <dbReference type="NCBI Taxonomy" id="104508"/>
    <lineage>
        <taxon>Eukaryota</taxon>
        <taxon>Metazoa</taxon>
        <taxon>Ecdysozoa</taxon>
        <taxon>Arthropoda</taxon>
        <taxon>Hexapoda</taxon>
        <taxon>Insecta</taxon>
        <taxon>Pterygota</taxon>
        <taxon>Neoptera</taxon>
        <taxon>Endopterygota</taxon>
        <taxon>Lepidoptera</taxon>
        <taxon>Glossata</taxon>
        <taxon>Ditrysia</taxon>
        <taxon>Papilionoidea</taxon>
        <taxon>Nymphalidae</taxon>
        <taxon>Nymphalinae</taxon>
        <taxon>Euphydryas</taxon>
    </lineage>
</organism>
<dbReference type="EMBL" id="CAKOGL010000012">
    <property type="protein sequence ID" value="CAH2092508.1"/>
    <property type="molecule type" value="Genomic_DNA"/>
</dbReference>
<keyword evidence="3" id="KW-1185">Reference proteome</keyword>
<feature type="region of interest" description="Disordered" evidence="1">
    <location>
        <begin position="62"/>
        <end position="84"/>
    </location>
</feature>
<dbReference type="Proteomes" id="UP001153954">
    <property type="component" value="Unassembled WGS sequence"/>
</dbReference>
<sequence length="114" mass="12746">MKNEIETIELKIYNKDTFKIIVTNEGSSVSRKKKSRVQLSCDVHSGRAAARARTMRKFMRTRAAHAQPAPGAAPALHKTNGITSKLSTPRPFIHLTVKPETQYLPACYPTQLLQ</sequence>
<name>A0AAU9U358_EUPED</name>
<comment type="caution">
    <text evidence="2">The sequence shown here is derived from an EMBL/GenBank/DDBJ whole genome shotgun (WGS) entry which is preliminary data.</text>
</comment>
<gene>
    <name evidence="2" type="ORF">EEDITHA_LOCUS8261</name>
</gene>